<dbReference type="CDD" id="cd03230">
    <property type="entry name" value="ABC_DR_subfamily_A"/>
    <property type="match status" value="1"/>
</dbReference>
<reference evidence="5" key="1">
    <citation type="submission" date="2023-05" db="EMBL/GenBank/DDBJ databases">
        <authorList>
            <person name="Zhang X."/>
        </authorList>
    </citation>
    <scope>NUCLEOTIDE SEQUENCE</scope>
    <source>
        <strain evidence="5">YF14B1</strain>
    </source>
</reference>
<dbReference type="SUPFAM" id="SSF52540">
    <property type="entry name" value="P-loop containing nucleoside triphosphate hydrolases"/>
    <property type="match status" value="1"/>
</dbReference>
<proteinExistence type="predicted"/>
<keyword evidence="2" id="KW-0547">Nucleotide-binding</keyword>
<dbReference type="Pfam" id="PF00005">
    <property type="entry name" value="ABC_tran"/>
    <property type="match status" value="1"/>
</dbReference>
<dbReference type="AlphaFoldDB" id="A0AAE3QTV8"/>
<evidence type="ECO:0000259" key="4">
    <source>
        <dbReference type="PROSITE" id="PS50893"/>
    </source>
</evidence>
<dbReference type="PANTHER" id="PTHR42939">
    <property type="entry name" value="ABC TRANSPORTER ATP-BINDING PROTEIN ALBC-RELATED"/>
    <property type="match status" value="1"/>
</dbReference>
<organism evidence="5 6">
    <name type="scientific">Xanthocytophaga flava</name>
    <dbReference type="NCBI Taxonomy" id="3048013"/>
    <lineage>
        <taxon>Bacteria</taxon>
        <taxon>Pseudomonadati</taxon>
        <taxon>Bacteroidota</taxon>
        <taxon>Cytophagia</taxon>
        <taxon>Cytophagales</taxon>
        <taxon>Rhodocytophagaceae</taxon>
        <taxon>Xanthocytophaga</taxon>
    </lineage>
</organism>
<dbReference type="GO" id="GO:0016887">
    <property type="term" value="F:ATP hydrolysis activity"/>
    <property type="evidence" value="ECO:0007669"/>
    <property type="project" value="InterPro"/>
</dbReference>
<gene>
    <name evidence="5" type="ORF">QNI16_22485</name>
</gene>
<dbReference type="SMART" id="SM00382">
    <property type="entry name" value="AAA"/>
    <property type="match status" value="1"/>
</dbReference>
<dbReference type="InterPro" id="IPR003593">
    <property type="entry name" value="AAA+_ATPase"/>
</dbReference>
<dbReference type="InterPro" id="IPR027417">
    <property type="entry name" value="P-loop_NTPase"/>
</dbReference>
<dbReference type="Proteomes" id="UP001241110">
    <property type="component" value="Unassembled WGS sequence"/>
</dbReference>
<dbReference type="RefSeq" id="WP_313982977.1">
    <property type="nucleotide sequence ID" value="NZ_JASJOS010000010.1"/>
</dbReference>
<evidence type="ECO:0000256" key="2">
    <source>
        <dbReference type="ARBA" id="ARBA00022741"/>
    </source>
</evidence>
<dbReference type="Gene3D" id="3.40.50.300">
    <property type="entry name" value="P-loop containing nucleotide triphosphate hydrolases"/>
    <property type="match status" value="1"/>
</dbReference>
<evidence type="ECO:0000313" key="6">
    <source>
        <dbReference type="Proteomes" id="UP001241110"/>
    </source>
</evidence>
<name>A0AAE3QTV8_9BACT</name>
<dbReference type="PANTHER" id="PTHR42939:SF1">
    <property type="entry name" value="ABC TRANSPORTER ATP-BINDING PROTEIN ALBC-RELATED"/>
    <property type="match status" value="1"/>
</dbReference>
<dbReference type="EMBL" id="JASJOS010000010">
    <property type="protein sequence ID" value="MDJ1483283.1"/>
    <property type="molecule type" value="Genomic_DNA"/>
</dbReference>
<keyword evidence="3 5" id="KW-0067">ATP-binding</keyword>
<evidence type="ECO:0000256" key="3">
    <source>
        <dbReference type="ARBA" id="ARBA00022840"/>
    </source>
</evidence>
<protein>
    <submittedName>
        <fullName evidence="5">ABC transporter ATP-binding protein</fullName>
    </submittedName>
</protein>
<evidence type="ECO:0000256" key="1">
    <source>
        <dbReference type="ARBA" id="ARBA00022448"/>
    </source>
</evidence>
<feature type="domain" description="ABC transporter" evidence="4">
    <location>
        <begin position="2"/>
        <end position="227"/>
    </location>
</feature>
<evidence type="ECO:0000313" key="5">
    <source>
        <dbReference type="EMBL" id="MDJ1483283.1"/>
    </source>
</evidence>
<dbReference type="InterPro" id="IPR051782">
    <property type="entry name" value="ABC_Transporter_VariousFunc"/>
</dbReference>
<keyword evidence="1" id="KW-0813">Transport</keyword>
<dbReference type="InterPro" id="IPR003439">
    <property type="entry name" value="ABC_transporter-like_ATP-bd"/>
</dbReference>
<accession>A0AAE3QTV8</accession>
<dbReference type="GO" id="GO:0005524">
    <property type="term" value="F:ATP binding"/>
    <property type="evidence" value="ECO:0007669"/>
    <property type="project" value="UniProtKB-KW"/>
</dbReference>
<comment type="caution">
    <text evidence="5">The sequence shown here is derived from an EMBL/GenBank/DDBJ whole genome shotgun (WGS) entry which is preliminary data.</text>
</comment>
<dbReference type="PROSITE" id="PS50893">
    <property type="entry name" value="ABC_TRANSPORTER_2"/>
    <property type="match status" value="1"/>
</dbReference>
<sequence length="286" mass="31918">MIDIQSVTFGYNRKKRLFTDLSLTLPKGAVYGLLGKNGAGKSSLLKNMAGLLFPVSGKCLVNGREAKKREPEFLQDIFFIPEEFYVPSVPIRSFVKTYAPFYPSFNAVQFQNYLKEFGIDDSQTLTELSYGQKKKVLIGFGLATNTSVLIMDEPTNGLDIPSKTQFRKIIASAATEDRIIIISTHQVRDLESLIDPIIILDGSEILLYASIEQITEKLCFKTVPKVEEPESVLYSESTVRGISLVQENVEGEDSKVDLELLFNAALATKEKIRQLFANKVSANVEK</sequence>